<name>A0A6A1UN77_9ROSI</name>
<dbReference type="PANTHER" id="PTHR31672">
    <property type="entry name" value="BNACNNG10540D PROTEIN"/>
    <property type="match status" value="1"/>
</dbReference>
<gene>
    <name evidence="3" type="ORF">CJ030_MR0G004585</name>
</gene>
<evidence type="ECO:0000313" key="4">
    <source>
        <dbReference type="Proteomes" id="UP000516437"/>
    </source>
</evidence>
<comment type="caution">
    <text evidence="3">The sequence shown here is derived from an EMBL/GenBank/DDBJ whole genome shotgun (WGS) entry which is preliminary data.</text>
</comment>
<dbReference type="EMBL" id="RXIC02000088">
    <property type="protein sequence ID" value="KAB1201227.1"/>
    <property type="molecule type" value="Genomic_DNA"/>
</dbReference>
<dbReference type="PANTHER" id="PTHR31672:SF13">
    <property type="entry name" value="F-BOX PROTEIN CPR30-LIKE"/>
    <property type="match status" value="1"/>
</dbReference>
<feature type="domain" description="F-box associated beta-propeller type 1" evidence="2">
    <location>
        <begin position="58"/>
        <end position="247"/>
    </location>
</feature>
<proteinExistence type="predicted"/>
<protein>
    <submittedName>
        <fullName evidence="3">Uncharacterized protein</fullName>
    </submittedName>
</protein>
<sequence>MAAVISLLRFKCVCKAWYALITRQNFVHKHLLHNKNRNPLFLVHRRDRTTRDYLVSRLSYETLQIIKLLKFWESDPNLIYFEKDKKFQSELYSLSSNSWRKVDSLPHVYSRGFMGAYTNGIASWWAQNDCEIVLSFDMSNEVFLTTPLPDEGVIGQVSDTWKNFFVLNELVAMAIYIIEEGPFGLDIWFLLEYGVKESWTKMITVGPLTGFIQTLGYGKNDTICLDKSEGELVLFDPSTKEMRSLQIGHPASLSLQLTPMKRP</sequence>
<dbReference type="Pfam" id="PF07734">
    <property type="entry name" value="FBA_1"/>
    <property type="match status" value="1"/>
</dbReference>
<dbReference type="InterPro" id="IPR050796">
    <property type="entry name" value="SCF_F-box_component"/>
</dbReference>
<evidence type="ECO:0000259" key="2">
    <source>
        <dbReference type="Pfam" id="PF07734"/>
    </source>
</evidence>
<reference evidence="3 4" key="1">
    <citation type="journal article" date="2019" name="Plant Biotechnol. J.">
        <title>The red bayberry genome and genetic basis of sex determination.</title>
        <authorList>
            <person name="Jia H.M."/>
            <person name="Jia H.J."/>
            <person name="Cai Q.L."/>
            <person name="Wang Y."/>
            <person name="Zhao H.B."/>
            <person name="Yang W.F."/>
            <person name="Wang G.Y."/>
            <person name="Li Y.H."/>
            <person name="Zhan D.L."/>
            <person name="Shen Y.T."/>
            <person name="Niu Q.F."/>
            <person name="Chang L."/>
            <person name="Qiu J."/>
            <person name="Zhao L."/>
            <person name="Xie H.B."/>
            <person name="Fu W.Y."/>
            <person name="Jin J."/>
            <person name="Li X.W."/>
            <person name="Jiao Y."/>
            <person name="Zhou C.C."/>
            <person name="Tu T."/>
            <person name="Chai C.Y."/>
            <person name="Gao J.L."/>
            <person name="Fan L.J."/>
            <person name="van de Weg E."/>
            <person name="Wang J.Y."/>
            <person name="Gao Z.S."/>
        </authorList>
    </citation>
    <scope>NUCLEOTIDE SEQUENCE [LARGE SCALE GENOMIC DNA]</scope>
    <source>
        <tissue evidence="3">Leaves</tissue>
    </source>
</reference>
<keyword evidence="4" id="KW-1185">Reference proteome</keyword>
<dbReference type="InterPro" id="IPR001810">
    <property type="entry name" value="F-box_dom"/>
</dbReference>
<dbReference type="OrthoDB" id="1428343at2759"/>
<dbReference type="SUPFAM" id="SSF81383">
    <property type="entry name" value="F-box domain"/>
    <property type="match status" value="1"/>
</dbReference>
<accession>A0A6A1UN77</accession>
<dbReference type="Proteomes" id="UP000516437">
    <property type="component" value="Unassembled WGS sequence"/>
</dbReference>
<dbReference type="InterPro" id="IPR006527">
    <property type="entry name" value="F-box-assoc_dom_typ1"/>
</dbReference>
<evidence type="ECO:0000313" key="3">
    <source>
        <dbReference type="EMBL" id="KAB1201227.1"/>
    </source>
</evidence>
<feature type="domain" description="F-box" evidence="1">
    <location>
        <begin position="5"/>
        <end position="28"/>
    </location>
</feature>
<organism evidence="3 4">
    <name type="scientific">Morella rubra</name>
    <name type="common">Chinese bayberry</name>
    <dbReference type="NCBI Taxonomy" id="262757"/>
    <lineage>
        <taxon>Eukaryota</taxon>
        <taxon>Viridiplantae</taxon>
        <taxon>Streptophyta</taxon>
        <taxon>Embryophyta</taxon>
        <taxon>Tracheophyta</taxon>
        <taxon>Spermatophyta</taxon>
        <taxon>Magnoliopsida</taxon>
        <taxon>eudicotyledons</taxon>
        <taxon>Gunneridae</taxon>
        <taxon>Pentapetalae</taxon>
        <taxon>rosids</taxon>
        <taxon>fabids</taxon>
        <taxon>Fagales</taxon>
        <taxon>Myricaceae</taxon>
        <taxon>Morella</taxon>
    </lineage>
</organism>
<evidence type="ECO:0000259" key="1">
    <source>
        <dbReference type="Pfam" id="PF00646"/>
    </source>
</evidence>
<dbReference type="InterPro" id="IPR036047">
    <property type="entry name" value="F-box-like_dom_sf"/>
</dbReference>
<dbReference type="AlphaFoldDB" id="A0A6A1UN77"/>
<dbReference type="Pfam" id="PF00646">
    <property type="entry name" value="F-box"/>
    <property type="match status" value="1"/>
</dbReference>